<dbReference type="OrthoDB" id="1924968at2759"/>
<comment type="caution">
    <text evidence="8">The sequence shown here is derived from an EMBL/GenBank/DDBJ whole genome shotgun (WGS) entry which is preliminary data.</text>
</comment>
<dbReference type="AlphaFoldDB" id="A0A8H4PUE2"/>
<reference evidence="8 9" key="1">
    <citation type="journal article" date="2020" name="Genome Biol. Evol.">
        <title>A new high-quality draft genome assembly of the Chinese cordyceps Ophiocordyceps sinensis.</title>
        <authorList>
            <person name="Shu R."/>
            <person name="Zhang J."/>
            <person name="Meng Q."/>
            <person name="Zhang H."/>
            <person name="Zhou G."/>
            <person name="Li M."/>
            <person name="Wu P."/>
            <person name="Zhao Y."/>
            <person name="Chen C."/>
            <person name="Qin Q."/>
        </authorList>
    </citation>
    <scope>NUCLEOTIDE SEQUENCE [LARGE SCALE GENOMIC DNA]</scope>
    <source>
        <strain evidence="8 9">IOZ07</strain>
    </source>
</reference>
<evidence type="ECO:0008006" key="10">
    <source>
        <dbReference type="Google" id="ProtNLM"/>
    </source>
</evidence>
<evidence type="ECO:0000256" key="2">
    <source>
        <dbReference type="ARBA" id="ARBA00022692"/>
    </source>
</evidence>
<feature type="repeat" description="Solcar" evidence="6">
    <location>
        <begin position="116"/>
        <end position="199"/>
    </location>
</feature>
<evidence type="ECO:0000256" key="3">
    <source>
        <dbReference type="ARBA" id="ARBA00022792"/>
    </source>
</evidence>
<keyword evidence="4" id="KW-1133">Transmembrane helix</keyword>
<keyword evidence="3" id="KW-0496">Mitochondrion</keyword>
<proteinExistence type="inferred from homology"/>
<gene>
    <name evidence="8" type="ORF">G6O67_002359</name>
</gene>
<dbReference type="SUPFAM" id="SSF103506">
    <property type="entry name" value="Mitochondrial carrier"/>
    <property type="match status" value="1"/>
</dbReference>
<dbReference type="GO" id="GO:0016020">
    <property type="term" value="C:membrane"/>
    <property type="evidence" value="ECO:0007669"/>
    <property type="project" value="UniProtKB-SubCell"/>
</dbReference>
<protein>
    <recommendedName>
        <fullName evidence="10">Mitochondrial carrier domain protein</fullName>
    </recommendedName>
</protein>
<dbReference type="GO" id="GO:1904983">
    <property type="term" value="P:glycine import into mitochondrion"/>
    <property type="evidence" value="ECO:0007669"/>
    <property type="project" value="TreeGrafter"/>
</dbReference>
<dbReference type="InterPro" id="IPR023395">
    <property type="entry name" value="MCP_dom_sf"/>
</dbReference>
<dbReference type="Proteomes" id="UP000557566">
    <property type="component" value="Unassembled WGS sequence"/>
</dbReference>
<evidence type="ECO:0000313" key="9">
    <source>
        <dbReference type="Proteomes" id="UP000557566"/>
    </source>
</evidence>
<evidence type="ECO:0000256" key="6">
    <source>
        <dbReference type="PROSITE-ProRule" id="PRU00282"/>
    </source>
</evidence>
<dbReference type="PROSITE" id="PS50920">
    <property type="entry name" value="SOLCAR"/>
    <property type="match status" value="2"/>
</dbReference>
<evidence type="ECO:0000256" key="5">
    <source>
        <dbReference type="ARBA" id="ARBA00023136"/>
    </source>
</evidence>
<evidence type="ECO:0000256" key="1">
    <source>
        <dbReference type="ARBA" id="ARBA00004141"/>
    </source>
</evidence>
<evidence type="ECO:0000313" key="8">
    <source>
        <dbReference type="EMBL" id="KAF4510478.1"/>
    </source>
</evidence>
<evidence type="ECO:0000256" key="4">
    <source>
        <dbReference type="ARBA" id="ARBA00022989"/>
    </source>
</evidence>
<dbReference type="PANTHER" id="PTHR46181">
    <property type="entry name" value="MITOCHONDRIAL GLYCINE TRANSPORTER"/>
    <property type="match status" value="1"/>
</dbReference>
<dbReference type="Gene3D" id="1.50.40.10">
    <property type="entry name" value="Mitochondrial carrier domain"/>
    <property type="match status" value="1"/>
</dbReference>
<dbReference type="Pfam" id="PF00153">
    <property type="entry name" value="Mito_carr"/>
    <property type="match status" value="2"/>
</dbReference>
<comment type="similarity">
    <text evidence="7">Belongs to the mitochondrial carrier (TC 2.A.29) family.</text>
</comment>
<keyword evidence="3" id="KW-0999">Mitochondrion inner membrane</keyword>
<keyword evidence="5 6" id="KW-0472">Membrane</keyword>
<dbReference type="EMBL" id="JAAVMX010000003">
    <property type="protein sequence ID" value="KAF4510478.1"/>
    <property type="molecule type" value="Genomic_DNA"/>
</dbReference>
<keyword evidence="2 6" id="KW-0812">Transmembrane</keyword>
<dbReference type="InterPro" id="IPR018108">
    <property type="entry name" value="MCP_transmembrane"/>
</dbReference>
<comment type="subcellular location">
    <subcellularLocation>
        <location evidence="1">Membrane</location>
        <topology evidence="1">Multi-pass membrane protein</topology>
    </subcellularLocation>
</comment>
<sequence length="199" mass="21416">MNETPSPARAKSGRHFASGLGSGMASAVILQPLDLLKTRVQQSGRPSLSASLRDARASRQLIRTLWRGTVPSALRTGFGSALYLTLLNAIRQHVQQIGYAGQRHWETRGSSALPALTNTANLISGASARTVAGFCLMPLTVIKVRFESSLFSYPSMMAAASDIRRVDGIRGFFSGFGATALRDAPYAGLLQCHPLWQAR</sequence>
<evidence type="ECO:0000256" key="7">
    <source>
        <dbReference type="RuleBase" id="RU000488"/>
    </source>
</evidence>
<name>A0A8H4PUE2_9HYPO</name>
<keyword evidence="7" id="KW-0813">Transport</keyword>
<dbReference type="PANTHER" id="PTHR46181:SF3">
    <property type="entry name" value="MITOCHONDRIAL GLYCINE TRANSPORTER"/>
    <property type="match status" value="1"/>
</dbReference>
<keyword evidence="9" id="KW-1185">Reference proteome</keyword>
<dbReference type="GO" id="GO:0015187">
    <property type="term" value="F:glycine transmembrane transporter activity"/>
    <property type="evidence" value="ECO:0007669"/>
    <property type="project" value="TreeGrafter"/>
</dbReference>
<dbReference type="GO" id="GO:0005739">
    <property type="term" value="C:mitochondrion"/>
    <property type="evidence" value="ECO:0007669"/>
    <property type="project" value="TreeGrafter"/>
</dbReference>
<feature type="repeat" description="Solcar" evidence="6">
    <location>
        <begin position="10"/>
        <end position="93"/>
    </location>
</feature>
<organism evidence="8 9">
    <name type="scientific">Ophiocordyceps sinensis</name>
    <dbReference type="NCBI Taxonomy" id="72228"/>
    <lineage>
        <taxon>Eukaryota</taxon>
        <taxon>Fungi</taxon>
        <taxon>Dikarya</taxon>
        <taxon>Ascomycota</taxon>
        <taxon>Pezizomycotina</taxon>
        <taxon>Sordariomycetes</taxon>
        <taxon>Hypocreomycetidae</taxon>
        <taxon>Hypocreales</taxon>
        <taxon>Ophiocordycipitaceae</taxon>
        <taxon>Ophiocordyceps</taxon>
    </lineage>
</organism>
<accession>A0A8H4PUE2</accession>